<comment type="caution">
    <text evidence="1">The sequence shown here is derived from an EMBL/GenBank/DDBJ whole genome shotgun (WGS) entry which is preliminary data.</text>
</comment>
<dbReference type="AlphaFoldDB" id="A0A3E4GQK1"/>
<organism evidence="1 2">
    <name type="scientific">Coprococcus comes</name>
    <dbReference type="NCBI Taxonomy" id="410072"/>
    <lineage>
        <taxon>Bacteria</taxon>
        <taxon>Bacillati</taxon>
        <taxon>Bacillota</taxon>
        <taxon>Clostridia</taxon>
        <taxon>Lachnospirales</taxon>
        <taxon>Lachnospiraceae</taxon>
        <taxon>Coprococcus</taxon>
    </lineage>
</organism>
<gene>
    <name evidence="1" type="ORF">DXD67_08665</name>
</gene>
<evidence type="ECO:0000313" key="1">
    <source>
        <dbReference type="EMBL" id="RGJ23539.1"/>
    </source>
</evidence>
<name>A0A3E4GQK1_9FIRM</name>
<evidence type="ECO:0000313" key="2">
    <source>
        <dbReference type="Proteomes" id="UP000260655"/>
    </source>
</evidence>
<protein>
    <submittedName>
        <fullName evidence="1">Uncharacterized protein</fullName>
    </submittedName>
</protein>
<dbReference type="Proteomes" id="UP000260655">
    <property type="component" value="Unassembled WGS sequence"/>
</dbReference>
<accession>A0A3E4GQK1</accession>
<proteinExistence type="predicted"/>
<dbReference type="EMBL" id="QSOV01000007">
    <property type="protein sequence ID" value="RGJ23539.1"/>
    <property type="molecule type" value="Genomic_DNA"/>
</dbReference>
<dbReference type="RefSeq" id="WP_117557629.1">
    <property type="nucleotide sequence ID" value="NZ_QSOV01000007.1"/>
</dbReference>
<reference evidence="1 2" key="1">
    <citation type="submission" date="2018-08" db="EMBL/GenBank/DDBJ databases">
        <title>A genome reference for cultivated species of the human gut microbiota.</title>
        <authorList>
            <person name="Zou Y."/>
            <person name="Xue W."/>
            <person name="Luo G."/>
        </authorList>
    </citation>
    <scope>NUCLEOTIDE SEQUENCE [LARGE SCALE GENOMIC DNA]</scope>
    <source>
        <strain evidence="1 2">TM07-19</strain>
    </source>
</reference>
<sequence length="70" mass="8252">MVPYSDLSGYITCGETVEINSLDARIWLEIVLEDVENYEQDSFEDYSGQLKLSFRKKCRDDENKFIVHKK</sequence>